<dbReference type="EMBL" id="JAFFHA010000005">
    <property type="protein sequence ID" value="KAK4656319.1"/>
    <property type="molecule type" value="Genomic_DNA"/>
</dbReference>
<reference evidence="5 6" key="1">
    <citation type="journal article" date="2023" name="bioRxiv">
        <title>High-quality genome assemblies of four members of thePodospora anserinaspecies complex.</title>
        <authorList>
            <person name="Ament-Velasquez S.L."/>
            <person name="Vogan A.A."/>
            <person name="Wallerman O."/>
            <person name="Hartmann F."/>
            <person name="Gautier V."/>
            <person name="Silar P."/>
            <person name="Giraud T."/>
            <person name="Johannesson H."/>
        </authorList>
    </citation>
    <scope>NUCLEOTIDE SEQUENCE [LARGE SCALE GENOMIC DNA]</scope>
    <source>
        <strain evidence="5 6">CBS 415.72m</strain>
    </source>
</reference>
<dbReference type="Proteomes" id="UP001323405">
    <property type="component" value="Unassembled WGS sequence"/>
</dbReference>
<feature type="domain" description="Bromo" evidence="4">
    <location>
        <begin position="1021"/>
        <end position="1116"/>
    </location>
</feature>
<feature type="compositionally biased region" description="Polar residues" evidence="3">
    <location>
        <begin position="1197"/>
        <end position="1206"/>
    </location>
</feature>
<gene>
    <name evidence="5" type="ORF">QC762_310310</name>
</gene>
<dbReference type="PANTHER" id="PTHR15398">
    <property type="entry name" value="BROMODOMAIN-CONTAINING PROTEIN 8"/>
    <property type="match status" value="1"/>
</dbReference>
<evidence type="ECO:0000313" key="5">
    <source>
        <dbReference type="EMBL" id="KAK4656319.1"/>
    </source>
</evidence>
<dbReference type="InterPro" id="IPR036427">
    <property type="entry name" value="Bromodomain-like_sf"/>
</dbReference>
<dbReference type="PANTHER" id="PTHR15398:SF4">
    <property type="entry name" value="BROMODOMAIN-CONTAINING PROTEIN 8 ISOFORM X1"/>
    <property type="match status" value="1"/>
</dbReference>
<dbReference type="GeneID" id="87909234"/>
<evidence type="ECO:0000313" key="6">
    <source>
        <dbReference type="Proteomes" id="UP001323405"/>
    </source>
</evidence>
<feature type="region of interest" description="Disordered" evidence="3">
    <location>
        <begin position="191"/>
        <end position="998"/>
    </location>
</feature>
<feature type="compositionally biased region" description="Low complexity" evidence="3">
    <location>
        <begin position="724"/>
        <end position="740"/>
    </location>
</feature>
<feature type="compositionally biased region" description="Polar residues" evidence="3">
    <location>
        <begin position="955"/>
        <end position="964"/>
    </location>
</feature>
<evidence type="ECO:0000259" key="4">
    <source>
        <dbReference type="PROSITE" id="PS50014"/>
    </source>
</evidence>
<dbReference type="SUPFAM" id="SSF47370">
    <property type="entry name" value="Bromodomain"/>
    <property type="match status" value="1"/>
</dbReference>
<feature type="region of interest" description="Disordered" evidence="3">
    <location>
        <begin position="1175"/>
        <end position="1248"/>
    </location>
</feature>
<organism evidence="5 6">
    <name type="scientific">Podospora pseudocomata</name>
    <dbReference type="NCBI Taxonomy" id="2093779"/>
    <lineage>
        <taxon>Eukaryota</taxon>
        <taxon>Fungi</taxon>
        <taxon>Dikarya</taxon>
        <taxon>Ascomycota</taxon>
        <taxon>Pezizomycotina</taxon>
        <taxon>Sordariomycetes</taxon>
        <taxon>Sordariomycetidae</taxon>
        <taxon>Sordariales</taxon>
        <taxon>Podosporaceae</taxon>
        <taxon>Podospora</taxon>
    </lineage>
</organism>
<feature type="compositionally biased region" description="Low complexity" evidence="3">
    <location>
        <begin position="681"/>
        <end position="691"/>
    </location>
</feature>
<accession>A0ABR0GL37</accession>
<feature type="compositionally biased region" description="Low complexity" evidence="3">
    <location>
        <begin position="698"/>
        <end position="713"/>
    </location>
</feature>
<dbReference type="RefSeq" id="XP_062745294.1">
    <property type="nucleotide sequence ID" value="XM_062889327.1"/>
</dbReference>
<feature type="compositionally biased region" description="Basic and acidic residues" evidence="3">
    <location>
        <begin position="981"/>
        <end position="994"/>
    </location>
</feature>
<feature type="compositionally biased region" description="Pro residues" evidence="3">
    <location>
        <begin position="585"/>
        <end position="601"/>
    </location>
</feature>
<feature type="compositionally biased region" description="Pro residues" evidence="3">
    <location>
        <begin position="789"/>
        <end position="802"/>
    </location>
</feature>
<feature type="compositionally biased region" description="Basic and acidic residues" evidence="3">
    <location>
        <begin position="197"/>
        <end position="211"/>
    </location>
</feature>
<feature type="compositionally biased region" description="Low complexity" evidence="3">
    <location>
        <begin position="427"/>
        <end position="437"/>
    </location>
</feature>
<feature type="compositionally biased region" description="Polar residues" evidence="3">
    <location>
        <begin position="894"/>
        <end position="917"/>
    </location>
</feature>
<feature type="compositionally biased region" description="Polar residues" evidence="3">
    <location>
        <begin position="875"/>
        <end position="885"/>
    </location>
</feature>
<feature type="compositionally biased region" description="Low complexity" evidence="3">
    <location>
        <begin position="320"/>
        <end position="333"/>
    </location>
</feature>
<feature type="compositionally biased region" description="Polar residues" evidence="3">
    <location>
        <begin position="803"/>
        <end position="813"/>
    </location>
</feature>
<evidence type="ECO:0000256" key="1">
    <source>
        <dbReference type="ARBA" id="ARBA00023117"/>
    </source>
</evidence>
<dbReference type="Gene3D" id="1.20.920.10">
    <property type="entry name" value="Bromodomain-like"/>
    <property type="match status" value="1"/>
</dbReference>
<feature type="compositionally biased region" description="Low complexity" evidence="3">
    <location>
        <begin position="246"/>
        <end position="309"/>
    </location>
</feature>
<sequence length="1248" mass="134588">MVLAHPRIVAPVHLLPQRRDNSLGPPPGGVWGMNTPANPTTFPVSSFTSLELVFLFRGVNKFGIDPAAFPQISNVLRDNSGLKRQPTFDAQRLSPEALQKVFLYLVGQEIRADHVGSMPGPDGPLSPASRKRRLDTLPLPSWKDVHQHIDKVQQAYDKVFDSYIESAVQEIDHLEEAYRKTEAELEQLQLAESQASEEAKQQKEEVIEDKGVQVNGVGDIKPKPGPAVVNGIHPSPKASPKPSPQLPQSQLPQSQLPHHAQSQPRQHLQQHPQQQHQQQNLQQSMQQPLQRPQQLTPQLHVPQVSQLSQPPQPPQPPQLPQLQQLQLPLQSPQTLHQAQPPQHGHVPQQTHVQQGQLPQQAQQGLQQGQRLPGQGQPPQQLHQGQPAQHMVQGQPPQQVQPLQQPNPLPHVQQSQQSQQPQPPLRPLQPLLPHLAPRQDVRNALGSPHSQHASLDKAGPAPRPPTLNHPPTTRSPQLGHPDVSRGPSALPSEPPKSLGGSPQVLQAPQGVPSFQPLSQSPAPTHAADGLQRPDGVARAHQSPGPLPASPHMPPSQSQLKWEPPYQPSSGARPPMNSPLQHSPNVFSPPPHMVASQRPPPISSPLQGQANRPLPQQVLHPPHTHTTGQFVPLQPTPVRPAIDAANRQPPPVSSPGPNNTVQSPFHPGPYHNYPVPSSPHPTQPQQHAPKAPQHGAVTHPPSVRSPAVASPASASGIHLPRPNQGLAAPSQQRPQSQPHLQAPSPYPQATHPPAVSSPAGPQNGGYSSSYHPPRPAPVERIHPRAPATTTPVPPARFGPAPSAPQTPAVMQQQPFVISARMTKWKTESTPSTPKGGLEFQFGWDEKPSPQTEPISPVLEPAPLPSAAPHESPKKAPEQSQAKQTPSFSGKPGRSRVPQSTRDATSPSPVASGLRNTSVKATEEVVLPINEPDAPKIKDEAMTPRPTTETGDTAADESISNRPNPARSTKRKRDESTPASVESPRGRRLTDASRDDSMPPNMPNVVLWTRSFHKVSGSAMESIVGHRSANMFAAPIREKDAPGYHKVIKQPQDLKTIRSAIAHGNKAAAQAAAALPGGDPGGSCWLPRTEELVPPKSIINSGQLDRELSHIFANCIMYNPDPWHGPGPAFLPQEDDSEGLEAGAHQDNVVGYKVDEFGIVNDARAMFIEVEQHVSELRSAEKRSAPPGGGHAAGAEGVFTGTSTRQASVAMQHGDGGSKDDVSGAEEQDEQTATETENNDGRSKRRRTGRA</sequence>
<evidence type="ECO:0000256" key="2">
    <source>
        <dbReference type="PROSITE-ProRule" id="PRU00035"/>
    </source>
</evidence>
<dbReference type="Pfam" id="PF00439">
    <property type="entry name" value="Bromodomain"/>
    <property type="match status" value="1"/>
</dbReference>
<comment type="caution">
    <text evidence="5">The sequence shown here is derived from an EMBL/GenBank/DDBJ whole genome shotgun (WGS) entry which is preliminary data.</text>
</comment>
<evidence type="ECO:0000256" key="3">
    <source>
        <dbReference type="SAM" id="MobiDB-lite"/>
    </source>
</evidence>
<keyword evidence="6" id="KW-1185">Reference proteome</keyword>
<protein>
    <recommendedName>
        <fullName evidence="4">Bromo domain-containing protein</fullName>
    </recommendedName>
</protein>
<feature type="compositionally biased region" description="Pro residues" evidence="3">
    <location>
        <begin position="543"/>
        <end position="552"/>
    </location>
</feature>
<dbReference type="InterPro" id="IPR001487">
    <property type="entry name" value="Bromodomain"/>
</dbReference>
<name>A0ABR0GL37_9PEZI</name>
<dbReference type="CDD" id="cd04369">
    <property type="entry name" value="Bromodomain"/>
    <property type="match status" value="1"/>
</dbReference>
<proteinExistence type="predicted"/>
<feature type="compositionally biased region" description="Acidic residues" evidence="3">
    <location>
        <begin position="1220"/>
        <end position="1229"/>
    </location>
</feature>
<dbReference type="PROSITE" id="PS50014">
    <property type="entry name" value="BROMODOMAIN_2"/>
    <property type="match status" value="1"/>
</dbReference>
<feature type="compositionally biased region" description="Pro residues" evidence="3">
    <location>
        <begin position="310"/>
        <end position="319"/>
    </location>
</feature>
<feature type="compositionally biased region" description="Low complexity" evidence="3">
    <location>
        <begin position="353"/>
        <end position="419"/>
    </location>
</feature>
<keyword evidence="1 2" id="KW-0103">Bromodomain</keyword>
<feature type="compositionally biased region" description="Basic and acidic residues" evidence="3">
    <location>
        <begin position="930"/>
        <end position="939"/>
    </location>
</feature>